<feature type="chain" id="PRO_5040243166" evidence="1">
    <location>
        <begin position="19"/>
        <end position="188"/>
    </location>
</feature>
<proteinExistence type="predicted"/>
<sequence>MHLASILTIAPIFFLASASPLEIRQDTLQPFNVTSSWSESPPGRPGSSPWRLIRASAIDPNSYTLKRGSFNYTVPGGSQGLNCVARWYRGESPQGRTWPCDSIADGHWALQVLPGSSGDTTYTAISDYKLKFIHAVEPGMSFENERYEAEVSLQTGVNLIGRCSSGGVCNYVLGAEYKPLLAPAVKVL</sequence>
<keyword evidence="1" id="KW-0732">Signal</keyword>
<dbReference type="AlphaFoldDB" id="A0A9P4X268"/>
<evidence type="ECO:0000313" key="3">
    <source>
        <dbReference type="Proteomes" id="UP000758155"/>
    </source>
</evidence>
<dbReference type="OrthoDB" id="5226619at2759"/>
<evidence type="ECO:0000256" key="1">
    <source>
        <dbReference type="SAM" id="SignalP"/>
    </source>
</evidence>
<accession>A0A9P4X268</accession>
<comment type="caution">
    <text evidence="2">The sequence shown here is derived from an EMBL/GenBank/DDBJ whole genome shotgun (WGS) entry which is preliminary data.</text>
</comment>
<reference evidence="2" key="1">
    <citation type="submission" date="2019-04" db="EMBL/GenBank/DDBJ databases">
        <title>Sequencing of skin fungus with MAO and IRED activity.</title>
        <authorList>
            <person name="Marsaioli A.J."/>
            <person name="Bonatto J.M.C."/>
            <person name="Reis Junior O."/>
        </authorList>
    </citation>
    <scope>NUCLEOTIDE SEQUENCE</scope>
    <source>
        <strain evidence="2">28M1</strain>
    </source>
</reference>
<feature type="signal peptide" evidence="1">
    <location>
        <begin position="1"/>
        <end position="18"/>
    </location>
</feature>
<keyword evidence="3" id="KW-1185">Reference proteome</keyword>
<gene>
    <name evidence="2" type="ORF">E8E12_011158</name>
</gene>
<protein>
    <submittedName>
        <fullName evidence="2">Uncharacterized protein</fullName>
    </submittedName>
</protein>
<evidence type="ECO:0000313" key="2">
    <source>
        <dbReference type="EMBL" id="KAF3048192.1"/>
    </source>
</evidence>
<dbReference type="Proteomes" id="UP000758155">
    <property type="component" value="Unassembled WGS sequence"/>
</dbReference>
<name>A0A9P4X268_9PLEO</name>
<dbReference type="EMBL" id="SWKV01000001">
    <property type="protein sequence ID" value="KAF3048192.1"/>
    <property type="molecule type" value="Genomic_DNA"/>
</dbReference>
<organism evidence="2 3">
    <name type="scientific">Didymella heteroderae</name>
    <dbReference type="NCBI Taxonomy" id="1769908"/>
    <lineage>
        <taxon>Eukaryota</taxon>
        <taxon>Fungi</taxon>
        <taxon>Dikarya</taxon>
        <taxon>Ascomycota</taxon>
        <taxon>Pezizomycotina</taxon>
        <taxon>Dothideomycetes</taxon>
        <taxon>Pleosporomycetidae</taxon>
        <taxon>Pleosporales</taxon>
        <taxon>Pleosporineae</taxon>
        <taxon>Didymellaceae</taxon>
        <taxon>Didymella</taxon>
    </lineage>
</organism>